<proteinExistence type="predicted"/>
<comment type="caution">
    <text evidence="1">The sequence shown here is derived from an EMBL/GenBank/DDBJ whole genome shotgun (WGS) entry which is preliminary data.</text>
</comment>
<organism evidence="1">
    <name type="scientific">termite gut metagenome</name>
    <dbReference type="NCBI Taxonomy" id="433724"/>
    <lineage>
        <taxon>unclassified sequences</taxon>
        <taxon>metagenomes</taxon>
        <taxon>organismal metagenomes</taxon>
    </lineage>
</organism>
<evidence type="ECO:0000313" key="1">
    <source>
        <dbReference type="EMBL" id="KAA6337286.1"/>
    </source>
</evidence>
<sequence length="208" mass="25300">MKLGNSNGNNRNKKYLTKKIRLTTEPNIEKAEEFNTWFEENYKYLVEQEKRRQVYNEDVFNDTYLKIYDKVLYGANVEDYKKYFSRSYFTNYYQNNIIQSKKKNISMEDNVSNKEDETKEETERKVLKDMERDELITEIFEYVKVHYTIQEFELFKIYTFLKKQSMSYKKLSAITHLSTQYISSTISKIKNDITTNEELKQKRKELLK</sequence>
<dbReference type="EMBL" id="SNRY01000713">
    <property type="protein sequence ID" value="KAA6337286.1"/>
    <property type="molecule type" value="Genomic_DNA"/>
</dbReference>
<dbReference type="AlphaFoldDB" id="A0A5J4RTH5"/>
<gene>
    <name evidence="1" type="ORF">EZS27_014624</name>
</gene>
<reference evidence="1" key="1">
    <citation type="submission" date="2019-03" db="EMBL/GenBank/DDBJ databases">
        <title>Single cell metagenomics reveals metabolic interactions within the superorganism composed of flagellate Streblomastix strix and complex community of Bacteroidetes bacteria on its surface.</title>
        <authorList>
            <person name="Treitli S.C."/>
            <person name="Kolisko M."/>
            <person name="Husnik F."/>
            <person name="Keeling P."/>
            <person name="Hampl V."/>
        </authorList>
    </citation>
    <scope>NUCLEOTIDE SEQUENCE</scope>
    <source>
        <strain evidence="1">STM</strain>
    </source>
</reference>
<accession>A0A5J4RTH5</accession>
<protein>
    <submittedName>
        <fullName evidence="1">Uncharacterized protein</fullName>
    </submittedName>
</protein>
<name>A0A5J4RTH5_9ZZZZ</name>